<dbReference type="SUPFAM" id="SSF51735">
    <property type="entry name" value="NAD(P)-binding Rossmann-fold domains"/>
    <property type="match status" value="1"/>
</dbReference>
<comment type="similarity">
    <text evidence="2 10">Belongs to the ketopantoate reductase family.</text>
</comment>
<dbReference type="Pfam" id="PF08546">
    <property type="entry name" value="ApbA_C"/>
    <property type="match status" value="1"/>
</dbReference>
<evidence type="ECO:0000256" key="1">
    <source>
        <dbReference type="ARBA" id="ARBA00004994"/>
    </source>
</evidence>
<dbReference type="Pfam" id="PF02558">
    <property type="entry name" value="ApbA"/>
    <property type="match status" value="1"/>
</dbReference>
<evidence type="ECO:0000313" key="17">
    <source>
        <dbReference type="Proteomes" id="UP000242087"/>
    </source>
</evidence>
<dbReference type="InterPro" id="IPR013328">
    <property type="entry name" value="6PGD_dom2"/>
</dbReference>
<feature type="domain" description="Ketopantoate reductase C-terminal" evidence="12">
    <location>
        <begin position="162"/>
        <end position="285"/>
    </location>
</feature>
<evidence type="ECO:0000256" key="2">
    <source>
        <dbReference type="ARBA" id="ARBA00007870"/>
    </source>
</evidence>
<dbReference type="NCBIfam" id="TIGR00745">
    <property type="entry name" value="apbA_panE"/>
    <property type="match status" value="1"/>
</dbReference>
<dbReference type="EMBL" id="PYVF01000034">
    <property type="protein sequence ID" value="PTB88826.1"/>
    <property type="molecule type" value="Genomic_DNA"/>
</dbReference>
<protein>
    <recommendedName>
        <fullName evidence="4 10">2-dehydropantoate 2-reductase</fullName>
        <ecNumber evidence="3 10">1.1.1.169</ecNumber>
    </recommendedName>
    <alternativeName>
        <fullName evidence="8 10">Ketopantoate reductase</fullName>
    </alternativeName>
</protein>
<dbReference type="Gene3D" id="3.40.50.720">
    <property type="entry name" value="NAD(P)-binding Rossmann-like Domain"/>
    <property type="match status" value="1"/>
</dbReference>
<dbReference type="Proteomes" id="UP000242087">
    <property type="component" value="Unassembled WGS sequence"/>
</dbReference>
<dbReference type="InterPro" id="IPR036291">
    <property type="entry name" value="NAD(P)-bd_dom_sf"/>
</dbReference>
<keyword evidence="6 10" id="KW-0521">NADP</keyword>
<evidence type="ECO:0000313" key="15">
    <source>
        <dbReference type="EMBL" id="PTB89652.1"/>
    </source>
</evidence>
<evidence type="ECO:0000313" key="13">
    <source>
        <dbReference type="EMBL" id="PTB83159.1"/>
    </source>
</evidence>
<evidence type="ECO:0000256" key="6">
    <source>
        <dbReference type="ARBA" id="ARBA00022857"/>
    </source>
</evidence>
<evidence type="ECO:0000256" key="5">
    <source>
        <dbReference type="ARBA" id="ARBA00022655"/>
    </source>
</evidence>
<reference evidence="16 17" key="1">
    <citation type="submission" date="2018-03" db="EMBL/GenBank/DDBJ databases">
        <title>Cross-interface Injection: A General Nanoliter Liquid Handling Method Applied to Single Cells Genome Amplification Automated Nanoliter Liquid Handling Applied to Single Cell Multiple Displacement Amplification.</title>
        <authorList>
            <person name="Yun J."/>
            <person name="Xu P."/>
            <person name="Xu J."/>
            <person name="Dai X."/>
            <person name="Wang Y."/>
            <person name="Zheng X."/>
            <person name="Cao C."/>
            <person name="Yi Q."/>
            <person name="Zhu Y."/>
            <person name="Wang L."/>
            <person name="Dong Z."/>
            <person name="Huang Y."/>
            <person name="Huang L."/>
            <person name="Du W."/>
        </authorList>
    </citation>
    <scope>NUCLEOTIDE SEQUENCE [LARGE SCALE GENOMIC DNA]</scope>
    <source>
        <strain evidence="14 17">A12-4</strain>
        <strain evidence="15 16">A9-4</strain>
        <strain evidence="13 18">Z-E1-2</strain>
    </source>
</reference>
<name>A0A2T4D7C6_9GAMM</name>
<dbReference type="Proteomes" id="UP000243022">
    <property type="component" value="Unassembled WGS sequence"/>
</dbReference>
<dbReference type="EMBL" id="PYVS01000009">
    <property type="protein sequence ID" value="PTB83159.1"/>
    <property type="molecule type" value="Genomic_DNA"/>
</dbReference>
<evidence type="ECO:0000256" key="4">
    <source>
        <dbReference type="ARBA" id="ARBA00019465"/>
    </source>
</evidence>
<dbReference type="InterPro" id="IPR013752">
    <property type="entry name" value="KPA_reductase"/>
</dbReference>
<comment type="pathway">
    <text evidence="1 10">Cofactor biosynthesis; (R)-pantothenate biosynthesis; (R)-pantoate from 3-methyl-2-oxobutanoate: step 2/2.</text>
</comment>
<dbReference type="GO" id="GO:0008677">
    <property type="term" value="F:2-dehydropantoate 2-reductase activity"/>
    <property type="evidence" value="ECO:0007669"/>
    <property type="project" value="UniProtKB-EC"/>
</dbReference>
<accession>A0A2T4D7C6</accession>
<comment type="caution">
    <text evidence="14">The sequence shown here is derived from an EMBL/GenBank/DDBJ whole genome shotgun (WGS) entry which is preliminary data.</text>
</comment>
<dbReference type="GO" id="GO:0050661">
    <property type="term" value="F:NADP binding"/>
    <property type="evidence" value="ECO:0007669"/>
    <property type="project" value="TreeGrafter"/>
</dbReference>
<feature type="domain" description="Ketopantoate reductase N-terminal" evidence="11">
    <location>
        <begin position="3"/>
        <end position="135"/>
    </location>
</feature>
<comment type="function">
    <text evidence="10">Catalyzes the NADPH-dependent reduction of ketopantoate into pantoic acid.</text>
</comment>
<dbReference type="InterPro" id="IPR003710">
    <property type="entry name" value="ApbA"/>
</dbReference>
<dbReference type="SUPFAM" id="SSF48179">
    <property type="entry name" value="6-phosphogluconate dehydrogenase C-terminal domain-like"/>
    <property type="match status" value="1"/>
</dbReference>
<organism evidence="14 17">
    <name type="scientific">Pseudidiomarina aestuarii</name>
    <dbReference type="NCBI Taxonomy" id="624146"/>
    <lineage>
        <taxon>Bacteria</taxon>
        <taxon>Pseudomonadati</taxon>
        <taxon>Pseudomonadota</taxon>
        <taxon>Gammaproteobacteria</taxon>
        <taxon>Alteromonadales</taxon>
        <taxon>Idiomarinaceae</taxon>
        <taxon>Pseudidiomarina</taxon>
    </lineage>
</organism>
<dbReference type="GO" id="GO:0005737">
    <property type="term" value="C:cytoplasm"/>
    <property type="evidence" value="ECO:0007669"/>
    <property type="project" value="TreeGrafter"/>
</dbReference>
<dbReference type="PANTHER" id="PTHR43765">
    <property type="entry name" value="2-DEHYDROPANTOATE 2-REDUCTASE-RELATED"/>
    <property type="match status" value="1"/>
</dbReference>
<evidence type="ECO:0000256" key="10">
    <source>
        <dbReference type="RuleBase" id="RU362068"/>
    </source>
</evidence>
<evidence type="ECO:0000256" key="3">
    <source>
        <dbReference type="ARBA" id="ARBA00013014"/>
    </source>
</evidence>
<evidence type="ECO:0000313" key="16">
    <source>
        <dbReference type="Proteomes" id="UP000241514"/>
    </source>
</evidence>
<keyword evidence="5 10" id="KW-0566">Pantothenate biosynthesis</keyword>
<evidence type="ECO:0000259" key="12">
    <source>
        <dbReference type="Pfam" id="PF08546"/>
    </source>
</evidence>
<dbReference type="AlphaFoldDB" id="A0A2T4D7C6"/>
<evidence type="ECO:0000256" key="7">
    <source>
        <dbReference type="ARBA" id="ARBA00023002"/>
    </source>
</evidence>
<dbReference type="EC" id="1.1.1.169" evidence="3 10"/>
<evidence type="ECO:0000313" key="14">
    <source>
        <dbReference type="EMBL" id="PTB88826.1"/>
    </source>
</evidence>
<dbReference type="InterPro" id="IPR013332">
    <property type="entry name" value="KPR_N"/>
</dbReference>
<comment type="catalytic activity">
    <reaction evidence="9 10">
        <text>(R)-pantoate + NADP(+) = 2-dehydropantoate + NADPH + H(+)</text>
        <dbReference type="Rhea" id="RHEA:16233"/>
        <dbReference type="ChEBI" id="CHEBI:11561"/>
        <dbReference type="ChEBI" id="CHEBI:15378"/>
        <dbReference type="ChEBI" id="CHEBI:15980"/>
        <dbReference type="ChEBI" id="CHEBI:57783"/>
        <dbReference type="ChEBI" id="CHEBI:58349"/>
        <dbReference type="EC" id="1.1.1.169"/>
    </reaction>
</comment>
<dbReference type="InterPro" id="IPR050838">
    <property type="entry name" value="Ketopantoate_reductase"/>
</dbReference>
<evidence type="ECO:0000313" key="18">
    <source>
        <dbReference type="Proteomes" id="UP000243022"/>
    </source>
</evidence>
<sequence>MRWLVYGEGALSGLIAAKLQQQHQYVMVATRSGTPPQAFILNQESTIELNAFDPAQTPDVVIAALKAYDIDTWLEQAREHAWYRQIPLILSYNGMLLAEESLLPANSFHWVTTHGAFRDGTLLNHAGQGESWLGAQQHGTAFPAAMLAALNRSLPSFHWLPNIQNKRWHKLAINCLINPLTVLYHCKNGDLLTHPIAEPQQQLANEFVALANQLGMQWMASELVADAQKVIQATAQNRSSMLSDIIRQRRTEIDYLNGFVVQQCEQLGLSAPTHRWLWEHVKAVESRF</sequence>
<dbReference type="UniPathway" id="UPA00028">
    <property type="reaction ID" value="UER00004"/>
</dbReference>
<dbReference type="InterPro" id="IPR008927">
    <property type="entry name" value="6-PGluconate_DH-like_C_sf"/>
</dbReference>
<evidence type="ECO:0000256" key="8">
    <source>
        <dbReference type="ARBA" id="ARBA00032024"/>
    </source>
</evidence>
<dbReference type="PANTHER" id="PTHR43765:SF2">
    <property type="entry name" value="2-DEHYDROPANTOATE 2-REDUCTASE"/>
    <property type="match status" value="1"/>
</dbReference>
<evidence type="ECO:0000259" key="11">
    <source>
        <dbReference type="Pfam" id="PF02558"/>
    </source>
</evidence>
<keyword evidence="7 10" id="KW-0560">Oxidoreductase</keyword>
<evidence type="ECO:0000256" key="9">
    <source>
        <dbReference type="ARBA" id="ARBA00048793"/>
    </source>
</evidence>
<dbReference type="Proteomes" id="UP000241514">
    <property type="component" value="Unassembled WGS sequence"/>
</dbReference>
<dbReference type="GO" id="GO:0015940">
    <property type="term" value="P:pantothenate biosynthetic process"/>
    <property type="evidence" value="ECO:0007669"/>
    <property type="project" value="UniProtKB-UniPathway"/>
</dbReference>
<proteinExistence type="inferred from homology"/>
<dbReference type="EMBL" id="PYVG01000009">
    <property type="protein sequence ID" value="PTB89652.1"/>
    <property type="molecule type" value="Genomic_DNA"/>
</dbReference>
<dbReference type="Gene3D" id="1.10.1040.10">
    <property type="entry name" value="N-(1-d-carboxylethyl)-l-norvaline Dehydrogenase, domain 2"/>
    <property type="match status" value="1"/>
</dbReference>
<gene>
    <name evidence="14" type="ORF">C9927_03110</name>
    <name evidence="15" type="ORF">C9928_02630</name>
    <name evidence="13" type="ORF">C9986_00920</name>
</gene>